<dbReference type="EMBL" id="JBHTKA010000004">
    <property type="protein sequence ID" value="MFD1000494.1"/>
    <property type="molecule type" value="Genomic_DNA"/>
</dbReference>
<feature type="transmembrane region" description="Helical" evidence="1">
    <location>
        <begin position="16"/>
        <end position="39"/>
    </location>
</feature>
<dbReference type="Proteomes" id="UP001597112">
    <property type="component" value="Unassembled WGS sequence"/>
</dbReference>
<evidence type="ECO:0000256" key="1">
    <source>
        <dbReference type="SAM" id="Phobius"/>
    </source>
</evidence>
<name>A0ABW3K4F1_9BACT</name>
<keyword evidence="1" id="KW-1133">Transmembrane helix</keyword>
<reference evidence="3" key="1">
    <citation type="journal article" date="2019" name="Int. J. Syst. Evol. Microbiol.">
        <title>The Global Catalogue of Microorganisms (GCM) 10K type strain sequencing project: providing services to taxonomists for standard genome sequencing and annotation.</title>
        <authorList>
            <consortium name="The Broad Institute Genomics Platform"/>
            <consortium name="The Broad Institute Genome Sequencing Center for Infectious Disease"/>
            <person name="Wu L."/>
            <person name="Ma J."/>
        </authorList>
    </citation>
    <scope>NUCLEOTIDE SEQUENCE [LARGE SCALE GENOMIC DNA]</scope>
    <source>
        <strain evidence="3">CCUG 58938</strain>
    </source>
</reference>
<accession>A0ABW3K4F1</accession>
<comment type="caution">
    <text evidence="2">The sequence shown here is derived from an EMBL/GenBank/DDBJ whole genome shotgun (WGS) entry which is preliminary data.</text>
</comment>
<keyword evidence="1" id="KW-0812">Transmembrane</keyword>
<protein>
    <recommendedName>
        <fullName evidence="4">MFS transporter</fullName>
    </recommendedName>
</protein>
<dbReference type="RefSeq" id="WP_377579918.1">
    <property type="nucleotide sequence ID" value="NZ_JBHTKA010000004.1"/>
</dbReference>
<feature type="transmembrane region" description="Helical" evidence="1">
    <location>
        <begin position="91"/>
        <end position="113"/>
    </location>
</feature>
<evidence type="ECO:0000313" key="3">
    <source>
        <dbReference type="Proteomes" id="UP001597112"/>
    </source>
</evidence>
<proteinExistence type="predicted"/>
<evidence type="ECO:0000313" key="2">
    <source>
        <dbReference type="EMBL" id="MFD1000494.1"/>
    </source>
</evidence>
<keyword evidence="1" id="KW-0472">Membrane</keyword>
<evidence type="ECO:0008006" key="4">
    <source>
        <dbReference type="Google" id="ProtNLM"/>
    </source>
</evidence>
<organism evidence="2 3">
    <name type="scientific">Ohtaekwangia kribbensis</name>
    <dbReference type="NCBI Taxonomy" id="688913"/>
    <lineage>
        <taxon>Bacteria</taxon>
        <taxon>Pseudomonadati</taxon>
        <taxon>Bacteroidota</taxon>
        <taxon>Cytophagia</taxon>
        <taxon>Cytophagales</taxon>
        <taxon>Fulvivirgaceae</taxon>
        <taxon>Ohtaekwangia</taxon>
    </lineage>
</organism>
<gene>
    <name evidence="2" type="ORF">ACFQ21_14310</name>
</gene>
<sequence>MSKTFTSKQYFTQLNLIYFAQAGVMLIFTAVVFALVYFGKMATSQNETTQLFTYTLVLVVIAGFSAAHFLYNFQLSRIDRSLSLQKKMPKYLGVLLVRSACLELPGLLATIVFFMTGNFYLLLIPIFIAVVFFLLRPTPATISEDLNLTSEERRLLDTPDAIIAESEK</sequence>
<feature type="transmembrane region" description="Helical" evidence="1">
    <location>
        <begin position="119"/>
        <end position="135"/>
    </location>
</feature>
<feature type="transmembrane region" description="Helical" evidence="1">
    <location>
        <begin position="51"/>
        <end position="71"/>
    </location>
</feature>
<keyword evidence="3" id="KW-1185">Reference proteome</keyword>